<evidence type="ECO:0000256" key="1">
    <source>
        <dbReference type="SAM" id="MobiDB-lite"/>
    </source>
</evidence>
<dbReference type="PANTHER" id="PTHR46177:SF1">
    <property type="entry name" value="INTEGRASE CATALYTIC DOMAIN-CONTAINING PROTEIN"/>
    <property type="match status" value="1"/>
</dbReference>
<dbReference type="PANTHER" id="PTHR46177">
    <property type="entry name" value="INTEGRASE CATALYTIC DOMAIN-CONTAINING PROTEIN"/>
    <property type="match status" value="1"/>
</dbReference>
<reference evidence="3 4" key="1">
    <citation type="submission" date="2014-04" db="EMBL/GenBank/DDBJ databases">
        <authorList>
            <consortium name="DOE Joint Genome Institute"/>
            <person name="Kuo A."/>
            <person name="Tarkka M."/>
            <person name="Buscot F."/>
            <person name="Kohler A."/>
            <person name="Nagy L.G."/>
            <person name="Floudas D."/>
            <person name="Copeland A."/>
            <person name="Barry K.W."/>
            <person name="Cichocki N."/>
            <person name="Veneault-Fourrey C."/>
            <person name="LaButti K."/>
            <person name="Lindquist E.A."/>
            <person name="Lipzen A."/>
            <person name="Lundell T."/>
            <person name="Morin E."/>
            <person name="Murat C."/>
            <person name="Sun H."/>
            <person name="Tunlid A."/>
            <person name="Henrissat B."/>
            <person name="Grigoriev I.V."/>
            <person name="Hibbett D.S."/>
            <person name="Martin F."/>
            <person name="Nordberg H.P."/>
            <person name="Cantor M.N."/>
            <person name="Hua S.X."/>
        </authorList>
    </citation>
    <scope>NUCLEOTIDE SEQUENCE [LARGE SCALE GENOMIC DNA]</scope>
    <source>
        <strain evidence="3 4">F 1598</strain>
    </source>
</reference>
<organism evidence="3 4">
    <name type="scientific">Piloderma croceum (strain F 1598)</name>
    <dbReference type="NCBI Taxonomy" id="765440"/>
    <lineage>
        <taxon>Eukaryota</taxon>
        <taxon>Fungi</taxon>
        <taxon>Dikarya</taxon>
        <taxon>Basidiomycota</taxon>
        <taxon>Agaricomycotina</taxon>
        <taxon>Agaricomycetes</taxon>
        <taxon>Agaricomycetidae</taxon>
        <taxon>Atheliales</taxon>
        <taxon>Atheliaceae</taxon>
        <taxon>Piloderma</taxon>
    </lineage>
</organism>
<evidence type="ECO:0000313" key="4">
    <source>
        <dbReference type="Proteomes" id="UP000054166"/>
    </source>
</evidence>
<dbReference type="OrthoDB" id="5392716at2759"/>
<sequence>MNQEGTSASSSTGAHNPTGRNQYSHCPSADDERVSELLFEYHRRGITDRKVISQLLLVETPSIQMSEATVARRLRKFGLFASGLTTKRMPDTEKRQYVLDQMAKDPTSKQGPRTIKEGIANEYGVHLTKDFIASEMRLQDEVGFELREPHAKKVQRVALVALGPHHEWSGDGHDKLTAIGFPVWGMRDKWSGKWLGIWVVPNNRLKVTIAYLYLLLVYEFGGMPIQSTTDCGSETTDLYGFANALREAFASHLGLDELPAHRFLRSIHNITIERGWLRLRLQWGDNVKIFWEAGAGIYNPSDPDQYELVQWLWPTLIQQELNTLKDRFNNHVVRKDKEKKLPSGVSPNVAYTLYDQYGGEQCLQPIDRDFVKALMEAIGGEDLIRFVSVEYAARAQGVFDHLRFGALSFHNVWVVFTAMMPLMYPA</sequence>
<dbReference type="Proteomes" id="UP000054166">
    <property type="component" value="Unassembled WGS sequence"/>
</dbReference>
<keyword evidence="4" id="KW-1185">Reference proteome</keyword>
<name>A0A0C3F2L4_PILCF</name>
<feature type="domain" description="Integrase core" evidence="2">
    <location>
        <begin position="163"/>
        <end position="339"/>
    </location>
</feature>
<protein>
    <recommendedName>
        <fullName evidence="2">Integrase core domain-containing protein</fullName>
    </recommendedName>
</protein>
<dbReference type="InterPro" id="IPR058913">
    <property type="entry name" value="Integrase_dom_put"/>
</dbReference>
<feature type="region of interest" description="Disordered" evidence="1">
    <location>
        <begin position="1"/>
        <end position="28"/>
    </location>
</feature>
<dbReference type="STRING" id="765440.A0A0C3F2L4"/>
<proteinExistence type="predicted"/>
<evidence type="ECO:0000259" key="2">
    <source>
        <dbReference type="Pfam" id="PF24764"/>
    </source>
</evidence>
<dbReference type="AlphaFoldDB" id="A0A0C3F2L4"/>
<dbReference type="EMBL" id="KN833062">
    <property type="protein sequence ID" value="KIM74314.1"/>
    <property type="molecule type" value="Genomic_DNA"/>
</dbReference>
<gene>
    <name evidence="3" type="ORF">PILCRDRAFT_14472</name>
</gene>
<reference evidence="4" key="2">
    <citation type="submission" date="2015-01" db="EMBL/GenBank/DDBJ databases">
        <title>Evolutionary Origins and Diversification of the Mycorrhizal Mutualists.</title>
        <authorList>
            <consortium name="DOE Joint Genome Institute"/>
            <consortium name="Mycorrhizal Genomics Consortium"/>
            <person name="Kohler A."/>
            <person name="Kuo A."/>
            <person name="Nagy L.G."/>
            <person name="Floudas D."/>
            <person name="Copeland A."/>
            <person name="Barry K.W."/>
            <person name="Cichocki N."/>
            <person name="Veneault-Fourrey C."/>
            <person name="LaButti K."/>
            <person name="Lindquist E.A."/>
            <person name="Lipzen A."/>
            <person name="Lundell T."/>
            <person name="Morin E."/>
            <person name="Murat C."/>
            <person name="Riley R."/>
            <person name="Ohm R."/>
            <person name="Sun H."/>
            <person name="Tunlid A."/>
            <person name="Henrissat B."/>
            <person name="Grigoriev I.V."/>
            <person name="Hibbett D.S."/>
            <person name="Martin F."/>
        </authorList>
    </citation>
    <scope>NUCLEOTIDE SEQUENCE [LARGE SCALE GENOMIC DNA]</scope>
    <source>
        <strain evidence="4">F 1598</strain>
    </source>
</reference>
<dbReference type="InParanoid" id="A0A0C3F2L4"/>
<feature type="compositionally biased region" description="Polar residues" evidence="1">
    <location>
        <begin position="1"/>
        <end position="25"/>
    </location>
</feature>
<dbReference type="Pfam" id="PF24764">
    <property type="entry name" value="rva_4"/>
    <property type="match status" value="1"/>
</dbReference>
<accession>A0A0C3F2L4</accession>
<evidence type="ECO:0000313" key="3">
    <source>
        <dbReference type="EMBL" id="KIM74314.1"/>
    </source>
</evidence>
<dbReference type="HOGENOM" id="CLU_039761_0_1_1"/>